<name>A0ABW7PQ99_9ACTN</name>
<accession>A0ABW7PQ99</accession>
<proteinExistence type="predicted"/>
<comment type="caution">
    <text evidence="1">The sequence shown here is derived from an EMBL/GenBank/DDBJ whole genome shotgun (WGS) entry which is preliminary data.</text>
</comment>
<sequence>MSFYTRKQYMADPCHSADGDRKAAAAAAHRRYYAQLVNARTIAYVVSIIGADKLRASTDEHLNDIPLRKWDNLTSGLPLATSFANLEDYATLGGLVCVAKEAAHQWIEANK</sequence>
<evidence type="ECO:0000313" key="1">
    <source>
        <dbReference type="EMBL" id="MFH7600604.1"/>
    </source>
</evidence>
<keyword evidence="2" id="KW-1185">Reference proteome</keyword>
<dbReference type="Proteomes" id="UP001610631">
    <property type="component" value="Unassembled WGS sequence"/>
</dbReference>
<evidence type="ECO:0000313" key="2">
    <source>
        <dbReference type="Proteomes" id="UP001610631"/>
    </source>
</evidence>
<reference evidence="1 2" key="1">
    <citation type="submission" date="2024-03" db="EMBL/GenBank/DDBJ databases">
        <title>Whole genome sequencing of Streptomyces racemochromogenes, to identify antimicrobial biosynthetic gene clusters.</title>
        <authorList>
            <person name="Suryawanshi P."/>
            <person name="Krishnaraj P.U."/>
            <person name="Arun Y.P."/>
            <person name="Suryawanshi M.P."/>
            <person name="Rakshit O."/>
        </authorList>
    </citation>
    <scope>NUCLEOTIDE SEQUENCE [LARGE SCALE GENOMIC DNA]</scope>
    <source>
        <strain evidence="1 2">AUDT626</strain>
    </source>
</reference>
<dbReference type="EMBL" id="JBBDHD010000281">
    <property type="protein sequence ID" value="MFH7600604.1"/>
    <property type="molecule type" value="Genomic_DNA"/>
</dbReference>
<gene>
    <name evidence="1" type="ORF">WDV06_36735</name>
</gene>
<dbReference type="RefSeq" id="WP_395514147.1">
    <property type="nucleotide sequence ID" value="NZ_JBBDHD010000281.1"/>
</dbReference>
<organism evidence="1 2">
    <name type="scientific">Streptomyces racemochromogenes</name>
    <dbReference type="NCBI Taxonomy" id="67353"/>
    <lineage>
        <taxon>Bacteria</taxon>
        <taxon>Bacillati</taxon>
        <taxon>Actinomycetota</taxon>
        <taxon>Actinomycetes</taxon>
        <taxon>Kitasatosporales</taxon>
        <taxon>Streptomycetaceae</taxon>
        <taxon>Streptomyces</taxon>
    </lineage>
</organism>
<protein>
    <submittedName>
        <fullName evidence="1">Uncharacterized protein</fullName>
    </submittedName>
</protein>